<dbReference type="InterPro" id="IPR001128">
    <property type="entry name" value="Cyt_P450"/>
</dbReference>
<dbReference type="Gene3D" id="3.40.50.720">
    <property type="entry name" value="NAD(P)-binding Rossmann-like Domain"/>
    <property type="match status" value="1"/>
</dbReference>
<dbReference type="Gene3D" id="1.10.630.10">
    <property type="entry name" value="Cytochrome P450"/>
    <property type="match status" value="1"/>
</dbReference>
<comment type="caution">
    <text evidence="10">The sequence shown here is derived from an EMBL/GenBank/DDBJ whole genome shotgun (WGS) entry which is preliminary data.</text>
</comment>
<dbReference type="SUPFAM" id="SSF48264">
    <property type="entry name" value="Cytochrome P450"/>
    <property type="match status" value="1"/>
</dbReference>
<keyword evidence="5 7" id="KW-0408">Iron</keyword>
<feature type="region of interest" description="Disordered" evidence="8">
    <location>
        <begin position="156"/>
        <end position="181"/>
    </location>
</feature>
<evidence type="ECO:0000256" key="2">
    <source>
        <dbReference type="ARBA" id="ARBA00010617"/>
    </source>
</evidence>
<dbReference type="InterPro" id="IPR051603">
    <property type="entry name" value="Zinc-ADH_QOR/CCCR"/>
</dbReference>
<keyword evidence="7" id="KW-0349">Heme</keyword>
<evidence type="ECO:0000256" key="5">
    <source>
        <dbReference type="ARBA" id="ARBA00023004"/>
    </source>
</evidence>
<dbReference type="Pfam" id="PF08240">
    <property type="entry name" value="ADH_N"/>
    <property type="match status" value="1"/>
</dbReference>
<name>A0A8H5LDI2_9HYPO</name>
<dbReference type="InterPro" id="IPR036291">
    <property type="entry name" value="NAD(P)-bd_dom_sf"/>
</dbReference>
<evidence type="ECO:0000256" key="1">
    <source>
        <dbReference type="ARBA" id="ARBA00001971"/>
    </source>
</evidence>
<dbReference type="InterPro" id="IPR011032">
    <property type="entry name" value="GroES-like_sf"/>
</dbReference>
<dbReference type="SUPFAM" id="SSF50129">
    <property type="entry name" value="GroES-like"/>
    <property type="match status" value="1"/>
</dbReference>
<dbReference type="Pfam" id="PF00107">
    <property type="entry name" value="ADH_zinc_N"/>
    <property type="match status" value="1"/>
</dbReference>
<evidence type="ECO:0000259" key="9">
    <source>
        <dbReference type="SMART" id="SM00829"/>
    </source>
</evidence>
<reference evidence="10 11" key="1">
    <citation type="submission" date="2020-05" db="EMBL/GenBank/DDBJ databases">
        <title>Identification and distribution of gene clusters putatively required for synthesis of sphingolipid metabolism inhibitors in phylogenetically diverse species of the filamentous fungus Fusarium.</title>
        <authorList>
            <person name="Kim H.-S."/>
            <person name="Busman M."/>
            <person name="Brown D.W."/>
            <person name="Divon H."/>
            <person name="Uhlig S."/>
            <person name="Proctor R.H."/>
        </authorList>
    </citation>
    <scope>NUCLEOTIDE SEQUENCE [LARGE SCALE GENOMIC DNA]</scope>
    <source>
        <strain evidence="10 11">NRRL 36939</strain>
    </source>
</reference>
<dbReference type="GO" id="GO:0020037">
    <property type="term" value="F:heme binding"/>
    <property type="evidence" value="ECO:0007669"/>
    <property type="project" value="InterPro"/>
</dbReference>
<feature type="domain" description="Enoyl reductase (ER)" evidence="9">
    <location>
        <begin position="276"/>
        <end position="620"/>
    </location>
</feature>
<sequence length="632" mass="69278">MFQSVGLTPRGGAALDLGLMWAVNANAIPAGMWILLDILLDKDLKDRVMTEMQPSFIENSLSFDIEKLCSGPLINSIYLETLRLRVASPVGRTSIIPNLKFGKWQLKQGVGMLSSSWAGGHDPDFWNTGYVQPGGIEEHPVESFWAERFLVYDNDPTSGPVRPTAPAEKPTKRTSEEDRKARPTIDGTLGYWYPYGGGTKMCPGRFFAKQELMAAVAVALRAFDIELVDPEAASKLFLSECTGTARNSFNVANSQIFVNLNCTMATMKAIGVSKYGPVDNLESRDVPKPSDPTGRQVVVNVKACSVNPIDHKVRSGTYDDAPDYYDHVPKDFHIIGFDGAGIIEKTGPDCQLFKVGDKVSWVGPSTDQGSYAEHQLVSELACAKKPKNLDFVDTASYGLTFMTAYQSLYRRMEVKPEEQTGILIINGGGGVGSAAIQLARRVLKLPVVVATASRPETIDSCKRMCATHVINHREDLVKQIDDLKLNVPIKQDPSVRSTTSLANRHRYVYIVARTEQYTQSIAKICAPFGKVCTVVQADVSLYGTEFMSKSLTFSWDWVGSAAYHDTGVEDYHEMLGTISSLMEDGTLFSTAGTRLRLTLEGLKEAHRRVESSTTVGKIALGVDEPGEGEPFA</sequence>
<organism evidence="10 11">
    <name type="scientific">Fusarium pseudocircinatum</name>
    <dbReference type="NCBI Taxonomy" id="56676"/>
    <lineage>
        <taxon>Eukaryota</taxon>
        <taxon>Fungi</taxon>
        <taxon>Dikarya</taxon>
        <taxon>Ascomycota</taxon>
        <taxon>Pezizomycotina</taxon>
        <taxon>Sordariomycetes</taxon>
        <taxon>Hypocreomycetidae</taxon>
        <taxon>Hypocreales</taxon>
        <taxon>Nectriaceae</taxon>
        <taxon>Fusarium</taxon>
        <taxon>Fusarium fujikuroi species complex</taxon>
    </lineage>
</organism>
<evidence type="ECO:0000256" key="4">
    <source>
        <dbReference type="ARBA" id="ARBA00022857"/>
    </source>
</evidence>
<dbReference type="GO" id="GO:0004497">
    <property type="term" value="F:monooxygenase activity"/>
    <property type="evidence" value="ECO:0007669"/>
    <property type="project" value="UniProtKB-KW"/>
</dbReference>
<dbReference type="PANTHER" id="PTHR44154">
    <property type="entry name" value="QUINONE OXIDOREDUCTASE"/>
    <property type="match status" value="1"/>
</dbReference>
<dbReference type="Pfam" id="PF00067">
    <property type="entry name" value="p450"/>
    <property type="match status" value="1"/>
</dbReference>
<accession>A0A8H5LDI2</accession>
<dbReference type="InterPro" id="IPR020843">
    <property type="entry name" value="ER"/>
</dbReference>
<dbReference type="GO" id="GO:0005506">
    <property type="term" value="F:iron ion binding"/>
    <property type="evidence" value="ECO:0007669"/>
    <property type="project" value="InterPro"/>
</dbReference>
<dbReference type="SMART" id="SM00829">
    <property type="entry name" value="PKS_ER"/>
    <property type="match status" value="1"/>
</dbReference>
<evidence type="ECO:0000256" key="8">
    <source>
        <dbReference type="SAM" id="MobiDB-lite"/>
    </source>
</evidence>
<dbReference type="PRINTS" id="PR00465">
    <property type="entry name" value="EP450IV"/>
</dbReference>
<dbReference type="Gene3D" id="3.90.180.10">
    <property type="entry name" value="Medium-chain alcohol dehydrogenases, catalytic domain"/>
    <property type="match status" value="1"/>
</dbReference>
<evidence type="ECO:0000313" key="11">
    <source>
        <dbReference type="Proteomes" id="UP000546213"/>
    </source>
</evidence>
<feature type="compositionally biased region" description="Basic and acidic residues" evidence="8">
    <location>
        <begin position="169"/>
        <end position="181"/>
    </location>
</feature>
<proteinExistence type="inferred from homology"/>
<evidence type="ECO:0000256" key="3">
    <source>
        <dbReference type="ARBA" id="ARBA00022723"/>
    </source>
</evidence>
<dbReference type="AlphaFoldDB" id="A0A8H5LDI2"/>
<keyword evidence="6" id="KW-0503">Monooxygenase</keyword>
<dbReference type="SUPFAM" id="SSF51735">
    <property type="entry name" value="NAD(P)-binding Rossmann-fold domains"/>
    <property type="match status" value="1"/>
</dbReference>
<dbReference type="OrthoDB" id="3509362at2759"/>
<dbReference type="InterPro" id="IPR013149">
    <property type="entry name" value="ADH-like_C"/>
</dbReference>
<evidence type="ECO:0000313" key="10">
    <source>
        <dbReference type="EMBL" id="KAF5589624.1"/>
    </source>
</evidence>
<dbReference type="Proteomes" id="UP000546213">
    <property type="component" value="Unassembled WGS sequence"/>
</dbReference>
<keyword evidence="11" id="KW-1185">Reference proteome</keyword>
<dbReference type="PANTHER" id="PTHR44154:SF1">
    <property type="entry name" value="QUINONE OXIDOREDUCTASE"/>
    <property type="match status" value="1"/>
</dbReference>
<keyword evidence="6" id="KW-0560">Oxidoreductase</keyword>
<keyword evidence="3 7" id="KW-0479">Metal-binding</keyword>
<dbReference type="InterPro" id="IPR036396">
    <property type="entry name" value="Cyt_P450_sf"/>
</dbReference>
<dbReference type="InterPro" id="IPR013154">
    <property type="entry name" value="ADH-like_N"/>
</dbReference>
<evidence type="ECO:0000256" key="7">
    <source>
        <dbReference type="PIRSR" id="PIRSR602403-1"/>
    </source>
</evidence>
<evidence type="ECO:0000256" key="6">
    <source>
        <dbReference type="ARBA" id="ARBA00023033"/>
    </source>
</evidence>
<protein>
    <submittedName>
        <fullName evidence="10">NADPH2:quinone reductase</fullName>
    </submittedName>
</protein>
<feature type="binding site" description="axial binding residue" evidence="7">
    <location>
        <position position="202"/>
    </location>
    <ligand>
        <name>heme</name>
        <dbReference type="ChEBI" id="CHEBI:30413"/>
    </ligand>
    <ligandPart>
        <name>Fe</name>
        <dbReference type="ChEBI" id="CHEBI:18248"/>
    </ligandPart>
</feature>
<dbReference type="EMBL" id="JAAOAS010000151">
    <property type="protein sequence ID" value="KAF5589624.1"/>
    <property type="molecule type" value="Genomic_DNA"/>
</dbReference>
<keyword evidence="4" id="KW-0521">NADP</keyword>
<dbReference type="GO" id="GO:0016705">
    <property type="term" value="F:oxidoreductase activity, acting on paired donors, with incorporation or reduction of molecular oxygen"/>
    <property type="evidence" value="ECO:0007669"/>
    <property type="project" value="InterPro"/>
</dbReference>
<dbReference type="InterPro" id="IPR002403">
    <property type="entry name" value="Cyt_P450_E_grp-IV"/>
</dbReference>
<gene>
    <name evidence="10" type="ORF">FPCIR_6716</name>
</gene>
<comment type="similarity">
    <text evidence="2">Belongs to the cytochrome P450 family.</text>
</comment>
<comment type="cofactor">
    <cofactor evidence="1 7">
        <name>heme</name>
        <dbReference type="ChEBI" id="CHEBI:30413"/>
    </cofactor>
</comment>